<reference evidence="8" key="1">
    <citation type="journal article" date="2019" name="Int. J. Syst. Evol. Microbiol.">
        <title>The Global Catalogue of Microorganisms (GCM) 10K type strain sequencing project: providing services to taxonomists for standard genome sequencing and annotation.</title>
        <authorList>
            <consortium name="The Broad Institute Genomics Platform"/>
            <consortium name="The Broad Institute Genome Sequencing Center for Infectious Disease"/>
            <person name="Wu L."/>
            <person name="Ma J."/>
        </authorList>
    </citation>
    <scope>NUCLEOTIDE SEQUENCE [LARGE SCALE GENOMIC DNA]</scope>
    <source>
        <strain evidence="8">CCUG 54950</strain>
    </source>
</reference>
<dbReference type="Pfam" id="PF00672">
    <property type="entry name" value="HAMP"/>
    <property type="match status" value="1"/>
</dbReference>
<dbReference type="InterPro" id="IPR011042">
    <property type="entry name" value="6-blade_b-propeller_TolB-like"/>
</dbReference>
<organism evidence="7 8">
    <name type="scientific">Paenibacillus wenxiniae</name>
    <dbReference type="NCBI Taxonomy" id="1636843"/>
    <lineage>
        <taxon>Bacteria</taxon>
        <taxon>Bacillati</taxon>
        <taxon>Bacillota</taxon>
        <taxon>Bacilli</taxon>
        <taxon>Bacillales</taxon>
        <taxon>Paenibacillaceae</taxon>
        <taxon>Paenibacillus</taxon>
    </lineage>
</organism>
<dbReference type="CDD" id="cd06225">
    <property type="entry name" value="HAMP"/>
    <property type="match status" value="1"/>
</dbReference>
<proteinExistence type="predicted"/>
<sequence>MKVWRRWGIMVLLFVVLCVCITFSYHNIHLLGESLPTRTVALADVNNAATDDQGNTYVLDKQQRVIKLNSEGNVTLIVDAHENWLKRSLLPNTSDEFVQLSMIKVDNEGNMYIARNYYSRDRTELRKEEIVRYTPNGTPADTLYTNTYNPPLLHAYSKLTSMLIKNGVLRFAIMTDSGLTLHEINLSTHTNRDLLQVVIPPNIGVQNVTGWENGKVFFTGKNGLVYRAGTLGDTATETSLLQQLPLLTVPQSSGKSAEFNYNYRLFLSPDDKLYVTDIGTERIVRYDGATSEPVDQLKPTIWLDDKMLAQRGYPLHLDHISAMAIGQANRITIGVDDTMIQADPDLKSFKMINRPEMSGWLVFQISMIWICTLLIPIVFALLLHHIYIHVMKRHVSIMIKQMAAFLLVLTCLLAIFSHTIMERSVMQLKYQIEQQLKSAVEISRGNIDGDMLLEINSPEDYGAPVFNRLAQMNRKLLPASETALYSELYMYWEGRLYVMTDYGDPVGPYFPEPLDEEFREALQGNTVRNDDTDSQGSWLSVVGPVYDGKGKIIGLHEVGMSEEYLNKEKDALYNKMFWLITISAPLTALLFSILTALILSSIRKLRAGAIEMASGNWGTRVHIGGIRDEVSELGDQFNTMAAQIEQQISSMKLLSQSYYRFVPRSFLDFLDKKDLTEVQLGNQVQKEMSMMICSIRSFYRYTKGMDPSQIFNLINLFLGSAGPRIRHAGGIVNDYADASLFSLFPRWTEDALAAALSIRQRVNEVNIDYAERGERLLDVGVVIHRGSLLLGVVGEEERMSNAVISEDVNVVFELEHISEQLGINILLTDEVYRALEHPHEHGIRDLGHIQSGPDDDHVMHLYELYDGDPEHQRLLKQRTAASFEQGIQLFRDGRFLEARGLFLQIVRQNGSDQAARMYFYLSDEYYSRGADDDWKGQLKIS</sequence>
<keyword evidence="4" id="KW-0812">Transmembrane</keyword>
<evidence type="ECO:0000259" key="6">
    <source>
        <dbReference type="PROSITE" id="PS50885"/>
    </source>
</evidence>
<feature type="domain" description="Guanylate cyclase" evidence="5">
    <location>
        <begin position="689"/>
        <end position="815"/>
    </location>
</feature>
<accession>A0ABW4RM48</accession>
<dbReference type="SUPFAM" id="SSF63829">
    <property type="entry name" value="Calcium-dependent phosphotriesterase"/>
    <property type="match status" value="1"/>
</dbReference>
<dbReference type="PROSITE" id="PS50885">
    <property type="entry name" value="HAMP"/>
    <property type="match status" value="1"/>
</dbReference>
<feature type="domain" description="HAMP" evidence="6">
    <location>
        <begin position="596"/>
        <end position="649"/>
    </location>
</feature>
<feature type="transmembrane region" description="Helical" evidence="4">
    <location>
        <begin position="576"/>
        <end position="599"/>
    </location>
</feature>
<evidence type="ECO:0000256" key="1">
    <source>
        <dbReference type="ARBA" id="ARBA00004236"/>
    </source>
</evidence>
<dbReference type="InterPro" id="IPR029787">
    <property type="entry name" value="Nucleotide_cyclase"/>
</dbReference>
<dbReference type="SMART" id="SM00304">
    <property type="entry name" value="HAMP"/>
    <property type="match status" value="1"/>
</dbReference>
<dbReference type="SUPFAM" id="SSF158472">
    <property type="entry name" value="HAMP domain-like"/>
    <property type="match status" value="1"/>
</dbReference>
<evidence type="ECO:0000259" key="5">
    <source>
        <dbReference type="PROSITE" id="PS50125"/>
    </source>
</evidence>
<dbReference type="Proteomes" id="UP001597233">
    <property type="component" value="Unassembled WGS sequence"/>
</dbReference>
<dbReference type="CDD" id="cd07302">
    <property type="entry name" value="CHD"/>
    <property type="match status" value="1"/>
</dbReference>
<evidence type="ECO:0000313" key="7">
    <source>
        <dbReference type="EMBL" id="MFD1887406.1"/>
    </source>
</evidence>
<feature type="transmembrane region" description="Helical" evidence="4">
    <location>
        <begin position="360"/>
        <end position="383"/>
    </location>
</feature>
<dbReference type="InterPro" id="IPR029151">
    <property type="entry name" value="Sensor-like_sf"/>
</dbReference>
<keyword evidence="8" id="KW-1185">Reference proteome</keyword>
<dbReference type="InterPro" id="IPR003660">
    <property type="entry name" value="HAMP_dom"/>
</dbReference>
<dbReference type="SUPFAM" id="SSF103190">
    <property type="entry name" value="Sensory domain-like"/>
    <property type="match status" value="1"/>
</dbReference>
<keyword evidence="2" id="KW-1003">Cell membrane</keyword>
<feature type="transmembrane region" description="Helical" evidence="4">
    <location>
        <begin position="403"/>
        <end position="421"/>
    </location>
</feature>
<dbReference type="RefSeq" id="WP_347325108.1">
    <property type="nucleotide sequence ID" value="NZ_JBCGUH010000005.1"/>
</dbReference>
<gene>
    <name evidence="7" type="ORF">ACFSC9_18070</name>
</gene>
<protein>
    <submittedName>
        <fullName evidence="7">HAMP domain-containing protein</fullName>
    </submittedName>
</protein>
<dbReference type="InterPro" id="IPR001054">
    <property type="entry name" value="A/G_cyclase"/>
</dbReference>
<evidence type="ECO:0000256" key="2">
    <source>
        <dbReference type="ARBA" id="ARBA00022475"/>
    </source>
</evidence>
<keyword evidence="4" id="KW-1133">Transmembrane helix</keyword>
<dbReference type="SUPFAM" id="SSF55073">
    <property type="entry name" value="Nucleotide cyclase"/>
    <property type="match status" value="1"/>
</dbReference>
<dbReference type="EMBL" id="JBHUEH010000023">
    <property type="protein sequence ID" value="MFD1887406.1"/>
    <property type="molecule type" value="Genomic_DNA"/>
</dbReference>
<name>A0ABW4RM48_9BACL</name>
<evidence type="ECO:0000313" key="8">
    <source>
        <dbReference type="Proteomes" id="UP001597233"/>
    </source>
</evidence>
<evidence type="ECO:0000256" key="3">
    <source>
        <dbReference type="ARBA" id="ARBA00023136"/>
    </source>
</evidence>
<dbReference type="Gene3D" id="2.120.10.30">
    <property type="entry name" value="TolB, C-terminal domain"/>
    <property type="match status" value="1"/>
</dbReference>
<keyword evidence="3 4" id="KW-0472">Membrane</keyword>
<dbReference type="Gene3D" id="3.30.70.1230">
    <property type="entry name" value="Nucleotide cyclase"/>
    <property type="match status" value="1"/>
</dbReference>
<dbReference type="SUPFAM" id="SSF63825">
    <property type="entry name" value="YWTD domain"/>
    <property type="match status" value="1"/>
</dbReference>
<comment type="caution">
    <text evidence="7">The sequence shown here is derived from an EMBL/GenBank/DDBJ whole genome shotgun (WGS) entry which is preliminary data.</text>
</comment>
<comment type="subcellular location">
    <subcellularLocation>
        <location evidence="1">Cell membrane</location>
    </subcellularLocation>
</comment>
<dbReference type="Gene3D" id="6.10.340.10">
    <property type="match status" value="1"/>
</dbReference>
<dbReference type="PROSITE" id="PS50125">
    <property type="entry name" value="GUANYLATE_CYCLASE_2"/>
    <property type="match status" value="1"/>
</dbReference>
<evidence type="ECO:0000256" key="4">
    <source>
        <dbReference type="SAM" id="Phobius"/>
    </source>
</evidence>